<name>A0A2K3L3Z4_TRIPR</name>
<feature type="non-terminal residue" evidence="1">
    <location>
        <position position="1"/>
    </location>
</feature>
<accession>A0A2K3L3Z4</accession>
<evidence type="ECO:0000313" key="2">
    <source>
        <dbReference type="Proteomes" id="UP000236291"/>
    </source>
</evidence>
<reference evidence="1 2" key="1">
    <citation type="journal article" date="2014" name="Am. J. Bot.">
        <title>Genome assembly and annotation for red clover (Trifolium pratense; Fabaceae).</title>
        <authorList>
            <person name="Istvanek J."/>
            <person name="Jaros M."/>
            <person name="Krenek A."/>
            <person name="Repkova J."/>
        </authorList>
    </citation>
    <scope>NUCLEOTIDE SEQUENCE [LARGE SCALE GENOMIC DNA]</scope>
    <source>
        <strain evidence="2">cv. Tatra</strain>
        <tissue evidence="1">Young leaves</tissue>
    </source>
</reference>
<reference evidence="1 2" key="2">
    <citation type="journal article" date="2017" name="Front. Plant Sci.">
        <title>Gene Classification and Mining of Molecular Markers Useful in Red Clover (Trifolium pratense) Breeding.</title>
        <authorList>
            <person name="Istvanek J."/>
            <person name="Dluhosova J."/>
            <person name="Dluhos P."/>
            <person name="Patkova L."/>
            <person name="Nedelnik J."/>
            <person name="Repkova J."/>
        </authorList>
    </citation>
    <scope>NUCLEOTIDE SEQUENCE [LARGE SCALE GENOMIC DNA]</scope>
    <source>
        <strain evidence="2">cv. Tatra</strain>
        <tissue evidence="1">Young leaves</tissue>
    </source>
</reference>
<organism evidence="1 2">
    <name type="scientific">Trifolium pratense</name>
    <name type="common">Red clover</name>
    <dbReference type="NCBI Taxonomy" id="57577"/>
    <lineage>
        <taxon>Eukaryota</taxon>
        <taxon>Viridiplantae</taxon>
        <taxon>Streptophyta</taxon>
        <taxon>Embryophyta</taxon>
        <taxon>Tracheophyta</taxon>
        <taxon>Spermatophyta</taxon>
        <taxon>Magnoliopsida</taxon>
        <taxon>eudicotyledons</taxon>
        <taxon>Gunneridae</taxon>
        <taxon>Pentapetalae</taxon>
        <taxon>rosids</taxon>
        <taxon>fabids</taxon>
        <taxon>Fabales</taxon>
        <taxon>Fabaceae</taxon>
        <taxon>Papilionoideae</taxon>
        <taxon>50 kb inversion clade</taxon>
        <taxon>NPAAA clade</taxon>
        <taxon>Hologalegina</taxon>
        <taxon>IRL clade</taxon>
        <taxon>Trifolieae</taxon>
        <taxon>Trifolium</taxon>
    </lineage>
</organism>
<comment type="caution">
    <text evidence="1">The sequence shown here is derived from an EMBL/GenBank/DDBJ whole genome shotgun (WGS) entry which is preliminary data.</text>
</comment>
<evidence type="ECO:0000313" key="1">
    <source>
        <dbReference type="EMBL" id="PNX73243.1"/>
    </source>
</evidence>
<sequence>SESVLTSVLKACSTVFGSGGGFDTVEVVTVEVLWTCGDGYGFWGGTWWMEVLSWCSGGELLMTLDAEVLRCRCDGVEFGITLRGWFFVVVIEVLDVLTTVLVVVCCSGDVCGDFSFLSLVFRCPSQDSRSLGELYCVGRN</sequence>
<dbReference type="EMBL" id="ASHM01025741">
    <property type="protein sequence ID" value="PNX73243.1"/>
    <property type="molecule type" value="Genomic_DNA"/>
</dbReference>
<gene>
    <name evidence="1" type="ORF">L195_g029142</name>
</gene>
<proteinExistence type="predicted"/>
<protein>
    <submittedName>
        <fullName evidence="1">Uncharacterized protein</fullName>
    </submittedName>
</protein>
<dbReference type="AlphaFoldDB" id="A0A2K3L3Z4"/>
<dbReference type="Proteomes" id="UP000236291">
    <property type="component" value="Unassembled WGS sequence"/>
</dbReference>